<comment type="caution">
    <text evidence="1">The sequence shown here is derived from an EMBL/GenBank/DDBJ whole genome shotgun (WGS) entry which is preliminary data.</text>
</comment>
<feature type="non-terminal residue" evidence="1">
    <location>
        <position position="72"/>
    </location>
</feature>
<protein>
    <submittedName>
        <fullName evidence="1">Laminin G</fullName>
    </submittedName>
</protein>
<dbReference type="SUPFAM" id="SSF49899">
    <property type="entry name" value="Concanavalin A-like lectins/glucanases"/>
    <property type="match status" value="1"/>
</dbReference>
<feature type="non-terminal residue" evidence="1">
    <location>
        <position position="1"/>
    </location>
</feature>
<dbReference type="AlphaFoldDB" id="A0A6N9UYJ4"/>
<reference evidence="1 2" key="1">
    <citation type="submission" date="2020-01" db="EMBL/GenBank/DDBJ databases">
        <title>Insect and environment-associated Actinomycetes.</title>
        <authorList>
            <person name="Currrie C."/>
            <person name="Chevrette M."/>
            <person name="Carlson C."/>
            <person name="Stubbendieck R."/>
            <person name="Wendt-Pienkowski E."/>
        </authorList>
    </citation>
    <scope>NUCLEOTIDE SEQUENCE [LARGE SCALE GENOMIC DNA]</scope>
    <source>
        <strain evidence="1 2">SID14172</strain>
    </source>
</reference>
<evidence type="ECO:0000313" key="1">
    <source>
        <dbReference type="EMBL" id="NEB20172.1"/>
    </source>
</evidence>
<dbReference type="InterPro" id="IPR013320">
    <property type="entry name" value="ConA-like_dom_sf"/>
</dbReference>
<gene>
    <name evidence="1" type="ORF">G3I46_27380</name>
</gene>
<dbReference type="Proteomes" id="UP000469545">
    <property type="component" value="Unassembled WGS sequence"/>
</dbReference>
<organism evidence="1 2">
    <name type="scientific">Streptomyces coelicoflavus</name>
    <dbReference type="NCBI Taxonomy" id="285562"/>
    <lineage>
        <taxon>Bacteria</taxon>
        <taxon>Bacillati</taxon>
        <taxon>Actinomycetota</taxon>
        <taxon>Actinomycetes</taxon>
        <taxon>Kitasatosporales</taxon>
        <taxon>Streptomycetaceae</taxon>
        <taxon>Streptomyces</taxon>
    </lineage>
</organism>
<name>A0A6N9UYJ4_9ACTN</name>
<sequence>AFDGADDAVRLPYDGRLPLGDGDFTASLWFRYTAADGEQPLLWMGGIGTTQPQVWLRAEPGDGRVRGLITAR</sequence>
<keyword evidence="2" id="KW-1185">Reference proteome</keyword>
<accession>A0A6N9UYJ4</accession>
<evidence type="ECO:0000313" key="2">
    <source>
        <dbReference type="Proteomes" id="UP000469545"/>
    </source>
</evidence>
<dbReference type="Gene3D" id="2.60.120.200">
    <property type="match status" value="1"/>
</dbReference>
<dbReference type="EMBL" id="JAAGMB010000600">
    <property type="protein sequence ID" value="NEB20172.1"/>
    <property type="molecule type" value="Genomic_DNA"/>
</dbReference>
<proteinExistence type="predicted"/>